<feature type="transmembrane region" description="Helical" evidence="1">
    <location>
        <begin position="33"/>
        <end position="52"/>
    </location>
</feature>
<organism evidence="2 3">
    <name type="scientific">Nocardia veterana</name>
    <dbReference type="NCBI Taxonomy" id="132249"/>
    <lineage>
        <taxon>Bacteria</taxon>
        <taxon>Bacillati</taxon>
        <taxon>Actinomycetota</taxon>
        <taxon>Actinomycetes</taxon>
        <taxon>Mycobacteriales</taxon>
        <taxon>Nocardiaceae</taxon>
        <taxon>Nocardia</taxon>
    </lineage>
</organism>
<evidence type="ECO:0000313" key="3">
    <source>
        <dbReference type="Proteomes" id="UP000523447"/>
    </source>
</evidence>
<keyword evidence="1" id="KW-0812">Transmembrane</keyword>
<sequence>MAKTTALEDIFLAPDDPAWGDERAREEFYRGSTLALCATMYGCYVIAIIAAAVDAKLVSLLIFILPSLTSLLLLRYCARRGIDVRALVKNFPTWRKRIAYATTYPLVAIWLAVYLWRAMPSDSQGLVGAVVGGLVGGVAAFVVGKLVRRRSALQQVPEDDCFDC</sequence>
<keyword evidence="3" id="KW-1185">Reference proteome</keyword>
<keyword evidence="1" id="KW-1133">Transmembrane helix</keyword>
<evidence type="ECO:0000313" key="2">
    <source>
        <dbReference type="EMBL" id="NKY86375.1"/>
    </source>
</evidence>
<dbReference type="AlphaFoldDB" id="A0A7X6RHT6"/>
<reference evidence="2 3" key="1">
    <citation type="submission" date="2020-04" db="EMBL/GenBank/DDBJ databases">
        <title>MicrobeNet Type strains.</title>
        <authorList>
            <person name="Nicholson A.C."/>
        </authorList>
    </citation>
    <scope>NUCLEOTIDE SEQUENCE [LARGE SCALE GENOMIC DNA]</scope>
    <source>
        <strain evidence="2 3">DSM 44445</strain>
    </source>
</reference>
<feature type="transmembrane region" description="Helical" evidence="1">
    <location>
        <begin position="58"/>
        <end position="77"/>
    </location>
</feature>
<accession>A0A7X6RHT6</accession>
<evidence type="ECO:0000256" key="1">
    <source>
        <dbReference type="SAM" id="Phobius"/>
    </source>
</evidence>
<name>A0A7X6RHT6_9NOCA</name>
<comment type="caution">
    <text evidence="2">The sequence shown here is derived from an EMBL/GenBank/DDBJ whole genome shotgun (WGS) entry which is preliminary data.</text>
</comment>
<protein>
    <submittedName>
        <fullName evidence="2">Uncharacterized protein</fullName>
    </submittedName>
</protein>
<dbReference type="EMBL" id="JAAXPE010000009">
    <property type="protein sequence ID" value="NKY86375.1"/>
    <property type="molecule type" value="Genomic_DNA"/>
</dbReference>
<dbReference type="Proteomes" id="UP000523447">
    <property type="component" value="Unassembled WGS sequence"/>
</dbReference>
<gene>
    <name evidence="2" type="ORF">HGA07_12145</name>
</gene>
<dbReference type="RefSeq" id="WP_051031355.1">
    <property type="nucleotide sequence ID" value="NZ_CAWPHS010000089.1"/>
</dbReference>
<feature type="transmembrane region" description="Helical" evidence="1">
    <location>
        <begin position="125"/>
        <end position="144"/>
    </location>
</feature>
<proteinExistence type="predicted"/>
<feature type="transmembrane region" description="Helical" evidence="1">
    <location>
        <begin position="98"/>
        <end position="119"/>
    </location>
</feature>
<keyword evidence="1" id="KW-0472">Membrane</keyword>